<keyword evidence="1" id="KW-0812">Transmembrane</keyword>
<reference evidence="2 3" key="1">
    <citation type="submission" date="2020-04" db="EMBL/GenBank/DDBJ databases">
        <title>MicrobeNet Type strains.</title>
        <authorList>
            <person name="Nicholson A.C."/>
        </authorList>
    </citation>
    <scope>NUCLEOTIDE SEQUENCE [LARGE SCALE GENOMIC DNA]</scope>
    <source>
        <strain evidence="2 3">CCUG 61472</strain>
    </source>
</reference>
<evidence type="ECO:0000256" key="1">
    <source>
        <dbReference type="SAM" id="Phobius"/>
    </source>
</evidence>
<organism evidence="2 3">
    <name type="scientific">Periweissella fabalis</name>
    <dbReference type="NCBI Taxonomy" id="1070421"/>
    <lineage>
        <taxon>Bacteria</taxon>
        <taxon>Bacillati</taxon>
        <taxon>Bacillota</taxon>
        <taxon>Bacilli</taxon>
        <taxon>Lactobacillales</taxon>
        <taxon>Lactobacillaceae</taxon>
        <taxon>Periweissella</taxon>
    </lineage>
</organism>
<protein>
    <recommendedName>
        <fullName evidence="4">Transglycosylase SLT domain-containing protein</fullName>
    </recommendedName>
</protein>
<sequence>MKKNNNNKLIKLIKILTVTFALMMAIVATNNKHAEASVASDKATIFWAAQRYYHWDGSQQYYLNRIITRESGWNINARNGRYYGLFQTTNVWGRNALDQGWQGMNYIRARYGSPYWAWMHILRTGWY</sequence>
<evidence type="ECO:0008006" key="4">
    <source>
        <dbReference type="Google" id="ProtNLM"/>
    </source>
</evidence>
<gene>
    <name evidence="2" type="ORF">HF964_06010</name>
</gene>
<dbReference type="SUPFAM" id="SSF53955">
    <property type="entry name" value="Lysozyme-like"/>
    <property type="match status" value="1"/>
</dbReference>
<feature type="transmembrane region" description="Helical" evidence="1">
    <location>
        <begin position="12"/>
        <end position="29"/>
    </location>
</feature>
<dbReference type="RefSeq" id="WP_168722145.1">
    <property type="nucleotide sequence ID" value="NZ_JAAXPN010000005.1"/>
</dbReference>
<keyword evidence="1" id="KW-0472">Membrane</keyword>
<keyword evidence="3" id="KW-1185">Reference proteome</keyword>
<dbReference type="EMBL" id="JAAXPN010000005">
    <property type="protein sequence ID" value="NKZ24354.1"/>
    <property type="molecule type" value="Genomic_DNA"/>
</dbReference>
<proteinExistence type="predicted"/>
<dbReference type="Proteomes" id="UP000549765">
    <property type="component" value="Unassembled WGS sequence"/>
</dbReference>
<keyword evidence="1" id="KW-1133">Transmembrane helix</keyword>
<dbReference type="InterPro" id="IPR023346">
    <property type="entry name" value="Lysozyme-like_dom_sf"/>
</dbReference>
<evidence type="ECO:0000313" key="2">
    <source>
        <dbReference type="EMBL" id="NKZ24354.1"/>
    </source>
</evidence>
<evidence type="ECO:0000313" key="3">
    <source>
        <dbReference type="Proteomes" id="UP000549765"/>
    </source>
</evidence>
<accession>A0A7X6N2Z8</accession>
<dbReference type="AlphaFoldDB" id="A0A7X6N2Z8"/>
<comment type="caution">
    <text evidence="2">The sequence shown here is derived from an EMBL/GenBank/DDBJ whole genome shotgun (WGS) entry which is preliminary data.</text>
</comment>
<name>A0A7X6N2Z8_9LACO</name>